<comment type="similarity">
    <text evidence="1">Belongs to the Skp family.</text>
</comment>
<dbReference type="InterPro" id="IPR005632">
    <property type="entry name" value="Chaperone_Skp"/>
</dbReference>
<evidence type="ECO:0000256" key="2">
    <source>
        <dbReference type="ARBA" id="ARBA00022729"/>
    </source>
</evidence>
<dbReference type="Pfam" id="PF03938">
    <property type="entry name" value="OmpH"/>
    <property type="match status" value="1"/>
</dbReference>
<comment type="caution">
    <text evidence="3">The sequence shown here is derived from an EMBL/GenBank/DDBJ whole genome shotgun (WGS) entry which is preliminary data.</text>
</comment>
<evidence type="ECO:0000256" key="1">
    <source>
        <dbReference type="ARBA" id="ARBA00009091"/>
    </source>
</evidence>
<gene>
    <name evidence="3" type="ORF">IAA93_07745</name>
</gene>
<dbReference type="GO" id="GO:0050821">
    <property type="term" value="P:protein stabilization"/>
    <property type="evidence" value="ECO:0007669"/>
    <property type="project" value="TreeGrafter"/>
</dbReference>
<keyword evidence="2" id="KW-0732">Signal</keyword>
<sequence length="169" mass="19631">MVKKILFVMMLILPLGMMAQNYKFGHVYMSEIMVLMPEYKTAQDEMQEIQKKYVDEINMADQELQKKYTEYMNQRDSLPPSIQERREKEIQDLAQRGEEFKGQVQQILAQKQQELTDPIIKKATEALKAVGTEKGFTYIFDLSQTPIPFINEQQSTDVTADVKAKLGIQ</sequence>
<dbReference type="AlphaFoldDB" id="A0A9D2UJM2"/>
<dbReference type="SUPFAM" id="SSF111384">
    <property type="entry name" value="OmpH-like"/>
    <property type="match status" value="1"/>
</dbReference>
<reference evidence="3" key="2">
    <citation type="submission" date="2021-04" db="EMBL/GenBank/DDBJ databases">
        <authorList>
            <person name="Gilroy R."/>
        </authorList>
    </citation>
    <scope>NUCLEOTIDE SEQUENCE</scope>
    <source>
        <strain evidence="3">MalCec1-1739</strain>
    </source>
</reference>
<dbReference type="Gene3D" id="3.30.910.20">
    <property type="entry name" value="Skp domain"/>
    <property type="match status" value="1"/>
</dbReference>
<dbReference type="InterPro" id="IPR024930">
    <property type="entry name" value="Skp_dom_sf"/>
</dbReference>
<reference evidence="3" key="1">
    <citation type="journal article" date="2021" name="PeerJ">
        <title>Extensive microbial diversity within the chicken gut microbiome revealed by metagenomics and culture.</title>
        <authorList>
            <person name="Gilroy R."/>
            <person name="Ravi A."/>
            <person name="Getino M."/>
            <person name="Pursley I."/>
            <person name="Horton D.L."/>
            <person name="Alikhan N.F."/>
            <person name="Baker D."/>
            <person name="Gharbi K."/>
            <person name="Hall N."/>
            <person name="Watson M."/>
            <person name="Adriaenssens E.M."/>
            <person name="Foster-Nyarko E."/>
            <person name="Jarju S."/>
            <person name="Secka A."/>
            <person name="Antonio M."/>
            <person name="Oren A."/>
            <person name="Chaudhuri R.R."/>
            <person name="La Ragione R."/>
            <person name="Hildebrand F."/>
            <person name="Pallen M.J."/>
        </authorList>
    </citation>
    <scope>NUCLEOTIDE SEQUENCE</scope>
    <source>
        <strain evidence="3">MalCec1-1739</strain>
    </source>
</reference>
<dbReference type="PANTHER" id="PTHR35089">
    <property type="entry name" value="CHAPERONE PROTEIN SKP"/>
    <property type="match status" value="1"/>
</dbReference>
<organism evidence="3 4">
    <name type="scientific">Candidatus Avibacteroides avistercoris</name>
    <dbReference type="NCBI Taxonomy" id="2840690"/>
    <lineage>
        <taxon>Bacteria</taxon>
        <taxon>Pseudomonadati</taxon>
        <taxon>Bacteroidota</taxon>
        <taxon>Bacteroidia</taxon>
        <taxon>Bacteroidales</taxon>
        <taxon>Bacteroidaceae</taxon>
        <taxon>Bacteroidaceae incertae sedis</taxon>
        <taxon>Candidatus Avibacteroides</taxon>
    </lineage>
</organism>
<dbReference type="SMART" id="SM00935">
    <property type="entry name" value="OmpH"/>
    <property type="match status" value="1"/>
</dbReference>
<dbReference type="GO" id="GO:0005829">
    <property type="term" value="C:cytosol"/>
    <property type="evidence" value="ECO:0007669"/>
    <property type="project" value="TreeGrafter"/>
</dbReference>
<accession>A0A9D2UJM2</accession>
<protein>
    <submittedName>
        <fullName evidence="3">OmpH family outer membrane protein</fullName>
    </submittedName>
</protein>
<dbReference type="EMBL" id="DWUP01000182">
    <property type="protein sequence ID" value="HJD53598.1"/>
    <property type="molecule type" value="Genomic_DNA"/>
</dbReference>
<dbReference type="PANTHER" id="PTHR35089:SF1">
    <property type="entry name" value="CHAPERONE PROTEIN SKP"/>
    <property type="match status" value="1"/>
</dbReference>
<evidence type="ECO:0000313" key="4">
    <source>
        <dbReference type="Proteomes" id="UP000787625"/>
    </source>
</evidence>
<dbReference type="GO" id="GO:0051082">
    <property type="term" value="F:unfolded protein binding"/>
    <property type="evidence" value="ECO:0007669"/>
    <property type="project" value="InterPro"/>
</dbReference>
<evidence type="ECO:0000313" key="3">
    <source>
        <dbReference type="EMBL" id="HJD53598.1"/>
    </source>
</evidence>
<proteinExistence type="inferred from homology"/>
<dbReference type="Proteomes" id="UP000787625">
    <property type="component" value="Unassembled WGS sequence"/>
</dbReference>
<name>A0A9D2UJM2_9BACT</name>